<dbReference type="Proteomes" id="UP000184310">
    <property type="component" value="Unassembled WGS sequence"/>
</dbReference>
<protein>
    <submittedName>
        <fullName evidence="1">Uncharacterized protein</fullName>
    </submittedName>
</protein>
<gene>
    <name evidence="1" type="ORF">SAMN02745163_01466</name>
</gene>
<name>A0A1M6H2W0_9CLOT</name>
<evidence type="ECO:0000313" key="1">
    <source>
        <dbReference type="EMBL" id="SHJ16509.1"/>
    </source>
</evidence>
<dbReference type="EMBL" id="FQZB01000006">
    <property type="protein sequence ID" value="SHJ16509.1"/>
    <property type="molecule type" value="Genomic_DNA"/>
</dbReference>
<reference evidence="1 2" key="1">
    <citation type="submission" date="2016-11" db="EMBL/GenBank/DDBJ databases">
        <authorList>
            <person name="Jaros S."/>
            <person name="Januszkiewicz K."/>
            <person name="Wedrychowicz H."/>
        </authorList>
    </citation>
    <scope>NUCLEOTIDE SEQUENCE [LARGE SCALE GENOMIC DNA]</scope>
    <source>
        <strain evidence="1 2">DSM 21758</strain>
    </source>
</reference>
<keyword evidence="2" id="KW-1185">Reference proteome</keyword>
<proteinExistence type="predicted"/>
<organism evidence="1 2">
    <name type="scientific">Clostridium cavendishii DSM 21758</name>
    <dbReference type="NCBI Taxonomy" id="1121302"/>
    <lineage>
        <taxon>Bacteria</taxon>
        <taxon>Bacillati</taxon>
        <taxon>Bacillota</taxon>
        <taxon>Clostridia</taxon>
        <taxon>Eubacteriales</taxon>
        <taxon>Clostridiaceae</taxon>
        <taxon>Clostridium</taxon>
    </lineage>
</organism>
<sequence length="39" mass="4405">MSKNNDFNLDLQKVKVDKTKKNSERIGTASFITVCSICK</sequence>
<evidence type="ECO:0000313" key="2">
    <source>
        <dbReference type="Proteomes" id="UP000184310"/>
    </source>
</evidence>
<dbReference type="AlphaFoldDB" id="A0A1M6H2W0"/>
<accession>A0A1M6H2W0</accession>